<dbReference type="GO" id="GO:0006396">
    <property type="term" value="P:RNA processing"/>
    <property type="evidence" value="ECO:0007669"/>
    <property type="project" value="InterPro"/>
</dbReference>
<sequence>MRLLTQTIGVARRSFHCGRTLQDKKAASPSFHAEALSQQLGVSFKTPNILQRALTHKSFEHGTVPSNERLAYLGARVLQLSACENSLTSSSSSFKDHVSEQISLERLAKKFDGLNLTDGMQYHVPGPHMPPKIKATAVNAVIGAVYHDQGYAAAQEFVKKHVL</sequence>
<dbReference type="PROSITE" id="PS50142">
    <property type="entry name" value="RNASE_3_2"/>
    <property type="match status" value="1"/>
</dbReference>
<name>A0A077WLG0_9FUNG</name>
<dbReference type="PANTHER" id="PTHR28160">
    <property type="entry name" value="54S RIBOSOMAL PROTEIN L15, MITOCHONDRIAL"/>
    <property type="match status" value="1"/>
</dbReference>
<dbReference type="InterPro" id="IPR040030">
    <property type="entry name" value="Ribosomal_mL57"/>
</dbReference>
<reference evidence="2" key="1">
    <citation type="journal article" date="2014" name="Genome Announc.">
        <title>De novo whole-genome sequence and genome annotation of Lichtheimia ramosa.</title>
        <authorList>
            <person name="Linde J."/>
            <person name="Schwartze V."/>
            <person name="Binder U."/>
            <person name="Lass-Florl C."/>
            <person name="Voigt K."/>
            <person name="Horn F."/>
        </authorList>
    </citation>
    <scope>NUCLEOTIDE SEQUENCE</scope>
    <source>
        <strain evidence="2">JMRC FSU:6197</strain>
    </source>
</reference>
<dbReference type="AlphaFoldDB" id="A0A077WLG0"/>
<evidence type="ECO:0000259" key="1">
    <source>
        <dbReference type="PROSITE" id="PS50142"/>
    </source>
</evidence>
<dbReference type="GO" id="GO:0004525">
    <property type="term" value="F:ribonuclease III activity"/>
    <property type="evidence" value="ECO:0007669"/>
    <property type="project" value="InterPro"/>
</dbReference>
<dbReference type="SUPFAM" id="SSF69065">
    <property type="entry name" value="RNase III domain-like"/>
    <property type="match status" value="1"/>
</dbReference>
<dbReference type="Gene3D" id="1.10.1520.10">
    <property type="entry name" value="Ribonuclease III domain"/>
    <property type="match status" value="1"/>
</dbReference>
<accession>A0A077WLG0</accession>
<dbReference type="OrthoDB" id="67027at2759"/>
<gene>
    <name evidence="2" type="ORF">LRAMOSA01908</name>
</gene>
<dbReference type="GO" id="GO:0003735">
    <property type="term" value="F:structural constituent of ribosome"/>
    <property type="evidence" value="ECO:0007669"/>
    <property type="project" value="InterPro"/>
</dbReference>
<dbReference type="SMART" id="SM00535">
    <property type="entry name" value="RIBOc"/>
    <property type="match status" value="1"/>
</dbReference>
<organism evidence="2">
    <name type="scientific">Lichtheimia ramosa</name>
    <dbReference type="NCBI Taxonomy" id="688394"/>
    <lineage>
        <taxon>Eukaryota</taxon>
        <taxon>Fungi</taxon>
        <taxon>Fungi incertae sedis</taxon>
        <taxon>Mucoromycota</taxon>
        <taxon>Mucoromycotina</taxon>
        <taxon>Mucoromycetes</taxon>
        <taxon>Mucorales</taxon>
        <taxon>Lichtheimiaceae</taxon>
        <taxon>Lichtheimia</taxon>
    </lineage>
</organism>
<dbReference type="GO" id="GO:0032543">
    <property type="term" value="P:mitochondrial translation"/>
    <property type="evidence" value="ECO:0007669"/>
    <property type="project" value="InterPro"/>
</dbReference>
<dbReference type="InterPro" id="IPR036389">
    <property type="entry name" value="RNase_III_sf"/>
</dbReference>
<protein>
    <recommendedName>
        <fullName evidence="1">RNase III domain-containing protein</fullName>
    </recommendedName>
</protein>
<dbReference type="CDD" id="cd00593">
    <property type="entry name" value="RIBOc"/>
    <property type="match status" value="1"/>
</dbReference>
<dbReference type="GO" id="GO:0005762">
    <property type="term" value="C:mitochondrial large ribosomal subunit"/>
    <property type="evidence" value="ECO:0007669"/>
    <property type="project" value="InterPro"/>
</dbReference>
<dbReference type="EMBL" id="LK023324">
    <property type="protein sequence ID" value="CDS07959.1"/>
    <property type="molecule type" value="Genomic_DNA"/>
</dbReference>
<evidence type="ECO:0000313" key="2">
    <source>
        <dbReference type="EMBL" id="CDS07959.1"/>
    </source>
</evidence>
<feature type="domain" description="RNase III" evidence="1">
    <location>
        <begin position="33"/>
        <end position="80"/>
    </location>
</feature>
<dbReference type="Pfam" id="PF14622">
    <property type="entry name" value="Ribonucleas_3_3"/>
    <property type="match status" value="1"/>
</dbReference>
<proteinExistence type="predicted"/>
<dbReference type="InterPro" id="IPR000999">
    <property type="entry name" value="RNase_III_dom"/>
</dbReference>
<dbReference type="PANTHER" id="PTHR28160:SF1">
    <property type="entry name" value="LARGE RIBOSOMAL SUBUNIT PROTEIN ML57"/>
    <property type="match status" value="1"/>
</dbReference>